<evidence type="ECO:0000256" key="5">
    <source>
        <dbReference type="ARBA" id="ARBA00022989"/>
    </source>
</evidence>
<dbReference type="GO" id="GO:0005886">
    <property type="term" value="C:plasma membrane"/>
    <property type="evidence" value="ECO:0007669"/>
    <property type="project" value="UniProtKB-SubCell"/>
</dbReference>
<evidence type="ECO:0000256" key="3">
    <source>
        <dbReference type="ARBA" id="ARBA00022475"/>
    </source>
</evidence>
<dbReference type="OrthoDB" id="9810086at2"/>
<evidence type="ECO:0000256" key="7">
    <source>
        <dbReference type="RuleBase" id="RU363032"/>
    </source>
</evidence>
<comment type="caution">
    <text evidence="9">The sequence shown here is derived from an EMBL/GenBank/DDBJ whole genome shotgun (WGS) entry which is preliminary data.</text>
</comment>
<evidence type="ECO:0000259" key="8">
    <source>
        <dbReference type="PROSITE" id="PS50928"/>
    </source>
</evidence>
<dbReference type="PANTHER" id="PTHR43744:SF9">
    <property type="entry name" value="POLYGALACTURONAN_RHAMNOGALACTURONAN TRANSPORT SYSTEM PERMEASE PROTEIN YTCP"/>
    <property type="match status" value="1"/>
</dbReference>
<feature type="transmembrane region" description="Helical" evidence="7">
    <location>
        <begin position="113"/>
        <end position="132"/>
    </location>
</feature>
<evidence type="ECO:0000256" key="1">
    <source>
        <dbReference type="ARBA" id="ARBA00004651"/>
    </source>
</evidence>
<dbReference type="InterPro" id="IPR035906">
    <property type="entry name" value="MetI-like_sf"/>
</dbReference>
<evidence type="ECO:0000313" key="9">
    <source>
        <dbReference type="EMBL" id="RAV13338.1"/>
    </source>
</evidence>
<comment type="similarity">
    <text evidence="7">Belongs to the binding-protein-dependent transport system permease family.</text>
</comment>
<keyword evidence="5 7" id="KW-1133">Transmembrane helix</keyword>
<keyword evidence="4 7" id="KW-0812">Transmembrane</keyword>
<proteinExistence type="inferred from homology"/>
<feature type="transmembrane region" description="Helical" evidence="7">
    <location>
        <begin position="262"/>
        <end position="281"/>
    </location>
</feature>
<keyword evidence="2 7" id="KW-0813">Transport</keyword>
<dbReference type="Gene3D" id="1.10.3720.10">
    <property type="entry name" value="MetI-like"/>
    <property type="match status" value="1"/>
</dbReference>
<keyword evidence="6 7" id="KW-0472">Membrane</keyword>
<dbReference type="PANTHER" id="PTHR43744">
    <property type="entry name" value="ABC TRANSPORTER PERMEASE PROTEIN MG189-RELATED-RELATED"/>
    <property type="match status" value="1"/>
</dbReference>
<keyword evidence="10" id="KW-1185">Reference proteome</keyword>
<dbReference type="RefSeq" id="WP_113035402.1">
    <property type="nucleotide sequence ID" value="NZ_QMFB01000030.1"/>
</dbReference>
<dbReference type="Proteomes" id="UP000250369">
    <property type="component" value="Unassembled WGS sequence"/>
</dbReference>
<evidence type="ECO:0000256" key="6">
    <source>
        <dbReference type="ARBA" id="ARBA00023136"/>
    </source>
</evidence>
<feature type="domain" description="ABC transmembrane type-1" evidence="8">
    <location>
        <begin position="78"/>
        <end position="281"/>
    </location>
</feature>
<evidence type="ECO:0000313" key="10">
    <source>
        <dbReference type="Proteomes" id="UP000250369"/>
    </source>
</evidence>
<feature type="transmembrane region" description="Helical" evidence="7">
    <location>
        <begin position="80"/>
        <end position="101"/>
    </location>
</feature>
<evidence type="ECO:0000256" key="2">
    <source>
        <dbReference type="ARBA" id="ARBA00022448"/>
    </source>
</evidence>
<protein>
    <submittedName>
        <fullName evidence="9">ABC transporter permease</fullName>
    </submittedName>
</protein>
<organism evidence="9 10">
    <name type="scientific">Paenibacillus contaminans</name>
    <dbReference type="NCBI Taxonomy" id="450362"/>
    <lineage>
        <taxon>Bacteria</taxon>
        <taxon>Bacillati</taxon>
        <taxon>Bacillota</taxon>
        <taxon>Bacilli</taxon>
        <taxon>Bacillales</taxon>
        <taxon>Paenibacillaceae</taxon>
        <taxon>Paenibacillus</taxon>
    </lineage>
</organism>
<accession>A0A329M0T6</accession>
<dbReference type="SUPFAM" id="SSF161098">
    <property type="entry name" value="MetI-like"/>
    <property type="match status" value="1"/>
</dbReference>
<dbReference type="EMBL" id="QMFB01000030">
    <property type="protein sequence ID" value="RAV13338.1"/>
    <property type="molecule type" value="Genomic_DNA"/>
</dbReference>
<reference evidence="9 10" key="1">
    <citation type="journal article" date="2009" name="Int. J. Syst. Evol. Microbiol.">
        <title>Paenibacillus contaminans sp. nov., isolated from a contaminated laboratory plate.</title>
        <authorList>
            <person name="Chou J.H."/>
            <person name="Lee J.H."/>
            <person name="Lin M.C."/>
            <person name="Chang P.S."/>
            <person name="Arun A.B."/>
            <person name="Young C.C."/>
            <person name="Chen W.M."/>
        </authorList>
    </citation>
    <scope>NUCLEOTIDE SEQUENCE [LARGE SCALE GENOMIC DNA]</scope>
    <source>
        <strain evidence="9 10">CKOBP-6</strain>
    </source>
</reference>
<dbReference type="CDD" id="cd06261">
    <property type="entry name" value="TM_PBP2"/>
    <property type="match status" value="1"/>
</dbReference>
<gene>
    <name evidence="9" type="ORF">DQG23_33570</name>
</gene>
<name>A0A329M0T6_9BACL</name>
<dbReference type="Pfam" id="PF00528">
    <property type="entry name" value="BPD_transp_1"/>
    <property type="match status" value="1"/>
</dbReference>
<dbReference type="AlphaFoldDB" id="A0A329M0T6"/>
<keyword evidence="3" id="KW-1003">Cell membrane</keyword>
<feature type="transmembrane region" description="Helical" evidence="7">
    <location>
        <begin position="186"/>
        <end position="206"/>
    </location>
</feature>
<dbReference type="PROSITE" id="PS50928">
    <property type="entry name" value="ABC_TM1"/>
    <property type="match status" value="1"/>
</dbReference>
<feature type="transmembrane region" description="Helical" evidence="7">
    <location>
        <begin position="16"/>
        <end position="38"/>
    </location>
</feature>
<feature type="transmembrane region" description="Helical" evidence="7">
    <location>
        <begin position="144"/>
        <end position="165"/>
    </location>
</feature>
<dbReference type="GO" id="GO:0055085">
    <property type="term" value="P:transmembrane transport"/>
    <property type="evidence" value="ECO:0007669"/>
    <property type="project" value="InterPro"/>
</dbReference>
<sequence length="296" mass="33132">MSFVLHRSKADKSVDALFYAVLGLFALSTLFPLYYVFIMSVTPYQEVMKHGGFVLFPQQFTLEAYREIFSSNRVPDAFKITLTVTTIGTFLNLLVTTLLAYALSKKTVPGRSFILMGIVFTMLFNGGLIPTYLVVRGLGLVDTIWALMLPSLVSTFNMLIMKTYFDNLPVEIEEAAKVDGCGDVRTLFQIVLPLSAPTMATIGLFYGVSNWNAYFAGIMYLNDKTLYPLQVVLQNMIRSPDVSQELEVRNPAMFMQLPPETIKMATVVVAIVPILLVYPFLQRYFIKGMLLGSVKG</sequence>
<dbReference type="InterPro" id="IPR000515">
    <property type="entry name" value="MetI-like"/>
</dbReference>
<evidence type="ECO:0000256" key="4">
    <source>
        <dbReference type="ARBA" id="ARBA00022692"/>
    </source>
</evidence>
<comment type="subcellular location">
    <subcellularLocation>
        <location evidence="1 7">Cell membrane</location>
        <topology evidence="1 7">Multi-pass membrane protein</topology>
    </subcellularLocation>
</comment>